<organism evidence="2 3">
    <name type="scientific">Hevea brasiliensis</name>
    <name type="common">Para rubber tree</name>
    <name type="synonym">Siphonia brasiliensis</name>
    <dbReference type="NCBI Taxonomy" id="3981"/>
    <lineage>
        <taxon>Eukaryota</taxon>
        <taxon>Viridiplantae</taxon>
        <taxon>Streptophyta</taxon>
        <taxon>Embryophyta</taxon>
        <taxon>Tracheophyta</taxon>
        <taxon>Spermatophyta</taxon>
        <taxon>Magnoliopsida</taxon>
        <taxon>eudicotyledons</taxon>
        <taxon>Gunneridae</taxon>
        <taxon>Pentapetalae</taxon>
        <taxon>rosids</taxon>
        <taxon>fabids</taxon>
        <taxon>Malpighiales</taxon>
        <taxon>Euphorbiaceae</taxon>
        <taxon>Crotonoideae</taxon>
        <taxon>Micrandreae</taxon>
        <taxon>Hevea</taxon>
    </lineage>
</organism>
<feature type="compositionally biased region" description="Basic and acidic residues" evidence="1">
    <location>
        <begin position="14"/>
        <end position="24"/>
    </location>
</feature>
<dbReference type="EMBL" id="JAAGAX010000002">
    <property type="protein sequence ID" value="KAF2321657.1"/>
    <property type="molecule type" value="Genomic_DNA"/>
</dbReference>
<feature type="region of interest" description="Disordered" evidence="1">
    <location>
        <begin position="1"/>
        <end position="69"/>
    </location>
</feature>
<proteinExistence type="predicted"/>
<accession>A0A6A6N8E0</accession>
<gene>
    <name evidence="2" type="ORF">GH714_000931</name>
</gene>
<sequence length="403" mass="46005">MDSESAEASLESTNKTEREREISKSKRQHRSGNDQEDVPTHDEKDGSNQLPKSKRQRLDGYPINEDTDWLDGSANALNATIRQSKRLKFSELNFSDLLSAISRHETLECSFRSRVTSQAEKLDLDDNKQQASNKTCAEDSGLKNQLFKVKTFDLRGGAQEITPDHLLDPIFSMTWLPFCLMRDLLRLENQIPFFVLDSLFKLSILSSRNKGSQGTLSLTHLALKFFNYAVQSPDEVLEKHQDLTGKHLPDLLRSTFISPTQKPSKNSITSPFLQLIHSAKKLRLSGIRFKPRNQTESFLNIEFRHGFHRIPPLIVDDFMTDFFFNCVAFEQCYKHCLKDITSYVVFMGCLINAPADAGYLKDHRIIKNYSGTDDEVAKFFNDIGKDIAFDIRSSFFIKVVPGC</sequence>
<dbReference type="PANTHER" id="PTHR31170">
    <property type="entry name" value="BNAC04G53230D PROTEIN"/>
    <property type="match status" value="1"/>
</dbReference>
<dbReference type="AlphaFoldDB" id="A0A6A6N8E0"/>
<comment type="caution">
    <text evidence="2">The sequence shown here is derived from an EMBL/GenBank/DDBJ whole genome shotgun (WGS) entry which is preliminary data.</text>
</comment>
<protein>
    <submittedName>
        <fullName evidence="2">Uncharacterized protein</fullName>
    </submittedName>
</protein>
<evidence type="ECO:0000313" key="3">
    <source>
        <dbReference type="Proteomes" id="UP000467840"/>
    </source>
</evidence>
<dbReference type="Pfam" id="PF03140">
    <property type="entry name" value="DUF247"/>
    <property type="match status" value="1"/>
</dbReference>
<dbReference type="Proteomes" id="UP000467840">
    <property type="component" value="Chromosome 11"/>
</dbReference>
<evidence type="ECO:0000313" key="2">
    <source>
        <dbReference type="EMBL" id="KAF2321657.1"/>
    </source>
</evidence>
<dbReference type="InterPro" id="IPR004158">
    <property type="entry name" value="DUF247_pln"/>
</dbReference>
<reference evidence="2 3" key="1">
    <citation type="journal article" date="2020" name="Mol. Plant">
        <title>The Chromosome-Based Rubber Tree Genome Provides New Insights into Spurge Genome Evolution and Rubber Biosynthesis.</title>
        <authorList>
            <person name="Liu J."/>
            <person name="Shi C."/>
            <person name="Shi C.C."/>
            <person name="Li W."/>
            <person name="Zhang Q.J."/>
            <person name="Zhang Y."/>
            <person name="Li K."/>
            <person name="Lu H.F."/>
            <person name="Shi C."/>
            <person name="Zhu S.T."/>
            <person name="Xiao Z.Y."/>
            <person name="Nan H."/>
            <person name="Yue Y."/>
            <person name="Zhu X.G."/>
            <person name="Wu Y."/>
            <person name="Hong X.N."/>
            <person name="Fan G.Y."/>
            <person name="Tong Y."/>
            <person name="Zhang D."/>
            <person name="Mao C.L."/>
            <person name="Liu Y.L."/>
            <person name="Hao S.J."/>
            <person name="Liu W.Q."/>
            <person name="Lv M.Q."/>
            <person name="Zhang H.B."/>
            <person name="Liu Y."/>
            <person name="Hu-Tang G.R."/>
            <person name="Wang J.P."/>
            <person name="Wang J.H."/>
            <person name="Sun Y.H."/>
            <person name="Ni S.B."/>
            <person name="Chen W.B."/>
            <person name="Zhang X.C."/>
            <person name="Jiao Y.N."/>
            <person name="Eichler E.E."/>
            <person name="Li G.H."/>
            <person name="Liu X."/>
            <person name="Gao L.Z."/>
        </authorList>
    </citation>
    <scope>NUCLEOTIDE SEQUENCE [LARGE SCALE GENOMIC DNA]</scope>
    <source>
        <strain evidence="3">cv. GT1</strain>
        <tissue evidence="2">Leaf</tissue>
    </source>
</reference>
<evidence type="ECO:0000256" key="1">
    <source>
        <dbReference type="SAM" id="MobiDB-lite"/>
    </source>
</evidence>
<name>A0A6A6N8E0_HEVBR</name>
<keyword evidence="3" id="KW-1185">Reference proteome</keyword>
<dbReference type="PANTHER" id="PTHR31170:SF21">
    <property type="match status" value="1"/>
</dbReference>